<dbReference type="EMBL" id="HBUF01345823">
    <property type="protein sequence ID" value="CAG6709229.1"/>
    <property type="molecule type" value="Transcribed_RNA"/>
</dbReference>
<dbReference type="EMBL" id="HBUF01345827">
    <property type="protein sequence ID" value="CAG6709237.1"/>
    <property type="molecule type" value="Transcribed_RNA"/>
</dbReference>
<dbReference type="EMBL" id="HBUF01345825">
    <property type="protein sequence ID" value="CAG6709233.1"/>
    <property type="molecule type" value="Transcribed_RNA"/>
</dbReference>
<feature type="transmembrane region" description="Helical" evidence="1">
    <location>
        <begin position="126"/>
        <end position="145"/>
    </location>
</feature>
<dbReference type="EMBL" id="HBUF01345826">
    <property type="protein sequence ID" value="CAG6709235.1"/>
    <property type="molecule type" value="Transcribed_RNA"/>
</dbReference>
<keyword evidence="1" id="KW-0472">Membrane</keyword>
<dbReference type="EMBL" id="HBUF01345824">
    <property type="protein sequence ID" value="CAG6709231.1"/>
    <property type="molecule type" value="Transcribed_RNA"/>
</dbReference>
<dbReference type="EMBL" id="HBUF01345822">
    <property type="protein sequence ID" value="CAG6709227.1"/>
    <property type="molecule type" value="Transcribed_RNA"/>
</dbReference>
<dbReference type="AlphaFoldDB" id="A0A8D8UNY4"/>
<organism evidence="2">
    <name type="scientific">Cacopsylla melanoneura</name>
    <dbReference type="NCBI Taxonomy" id="428564"/>
    <lineage>
        <taxon>Eukaryota</taxon>
        <taxon>Metazoa</taxon>
        <taxon>Ecdysozoa</taxon>
        <taxon>Arthropoda</taxon>
        <taxon>Hexapoda</taxon>
        <taxon>Insecta</taxon>
        <taxon>Pterygota</taxon>
        <taxon>Neoptera</taxon>
        <taxon>Paraneoptera</taxon>
        <taxon>Hemiptera</taxon>
        <taxon>Sternorrhyncha</taxon>
        <taxon>Psylloidea</taxon>
        <taxon>Psyllidae</taxon>
        <taxon>Psyllinae</taxon>
        <taxon>Cacopsylla</taxon>
    </lineage>
</organism>
<keyword evidence="1" id="KW-1133">Transmembrane helix</keyword>
<proteinExistence type="predicted"/>
<feature type="transmembrane region" description="Helical" evidence="1">
    <location>
        <begin position="97"/>
        <end position="114"/>
    </location>
</feature>
<evidence type="ECO:0000256" key="1">
    <source>
        <dbReference type="SAM" id="Phobius"/>
    </source>
</evidence>
<accession>A0A8D8UNY4</accession>
<feature type="transmembrane region" description="Helical" evidence="1">
    <location>
        <begin position="151"/>
        <end position="174"/>
    </location>
</feature>
<sequence length="208" mass="23965">MAMASRKHSIIQMRDYYSDEEKLLKPSVHHKLIKLFNVPLRQIPVRIVHSFMPPYNGTTYVHTDLLCPLIGVMLLYITILCGMSYKIPVANSSTSVEQILILYALLVVPVFYVSQAHYDLYESCAILGYTSYGHVITLALSLLLSPGSVSFYFIILILFCGLNVLRLIILLLFFMRHKNIIKLLVSSYLCIVYLLCNIYVYFRFVHRT</sequence>
<feature type="transmembrane region" description="Helical" evidence="1">
    <location>
        <begin position="65"/>
        <end position="85"/>
    </location>
</feature>
<name>A0A8D8UNY4_9HEMI</name>
<evidence type="ECO:0000313" key="2">
    <source>
        <dbReference type="EMBL" id="CAG6709239.1"/>
    </source>
</evidence>
<reference evidence="2" key="1">
    <citation type="submission" date="2021-05" db="EMBL/GenBank/DDBJ databases">
        <authorList>
            <person name="Alioto T."/>
            <person name="Alioto T."/>
            <person name="Gomez Garrido J."/>
        </authorList>
    </citation>
    <scope>NUCLEOTIDE SEQUENCE</scope>
</reference>
<keyword evidence="1" id="KW-0812">Transmembrane</keyword>
<evidence type="ECO:0008006" key="3">
    <source>
        <dbReference type="Google" id="ProtNLM"/>
    </source>
</evidence>
<dbReference type="EMBL" id="HBUF01345828">
    <property type="protein sequence ID" value="CAG6709239.1"/>
    <property type="molecule type" value="Transcribed_RNA"/>
</dbReference>
<protein>
    <recommendedName>
        <fullName evidence="3">Protein YIPF3</fullName>
    </recommendedName>
</protein>
<feature type="transmembrane region" description="Helical" evidence="1">
    <location>
        <begin position="181"/>
        <end position="202"/>
    </location>
</feature>